<evidence type="ECO:0000313" key="2">
    <source>
        <dbReference type="Proteomes" id="UP000765509"/>
    </source>
</evidence>
<dbReference type="EMBL" id="AVOT02006482">
    <property type="protein sequence ID" value="MBW0481688.1"/>
    <property type="molecule type" value="Genomic_DNA"/>
</dbReference>
<sequence>MRKDLVEINPTASNFKGILEKARKHEVRCMDYSFEYYKHKWDKSHVAPDFKVEDCGLVSTTNLNNIKVLKKPRDSFSGHSFIKALNRKNSFEVELSEELSNKHPKFTPRLIKP</sequence>
<dbReference type="Proteomes" id="UP000765509">
    <property type="component" value="Unassembled WGS sequence"/>
</dbReference>
<reference evidence="1" key="1">
    <citation type="submission" date="2021-03" db="EMBL/GenBank/DDBJ databases">
        <title>Draft genome sequence of rust myrtle Austropuccinia psidii MF-1, a brazilian biotype.</title>
        <authorList>
            <person name="Quecine M.C."/>
            <person name="Pachon D.M.R."/>
            <person name="Bonatelli M.L."/>
            <person name="Correr F.H."/>
            <person name="Franceschini L.M."/>
            <person name="Leite T.F."/>
            <person name="Margarido G.R.A."/>
            <person name="Almeida C.A."/>
            <person name="Ferrarezi J.A."/>
            <person name="Labate C.A."/>
        </authorList>
    </citation>
    <scope>NUCLEOTIDE SEQUENCE</scope>
    <source>
        <strain evidence="1">MF-1</strain>
    </source>
</reference>
<dbReference type="AlphaFoldDB" id="A0A9Q3GVE5"/>
<proteinExistence type="predicted"/>
<organism evidence="1 2">
    <name type="scientific">Austropuccinia psidii MF-1</name>
    <dbReference type="NCBI Taxonomy" id="1389203"/>
    <lineage>
        <taxon>Eukaryota</taxon>
        <taxon>Fungi</taxon>
        <taxon>Dikarya</taxon>
        <taxon>Basidiomycota</taxon>
        <taxon>Pucciniomycotina</taxon>
        <taxon>Pucciniomycetes</taxon>
        <taxon>Pucciniales</taxon>
        <taxon>Sphaerophragmiaceae</taxon>
        <taxon>Austropuccinia</taxon>
    </lineage>
</organism>
<name>A0A9Q3GVE5_9BASI</name>
<evidence type="ECO:0000313" key="1">
    <source>
        <dbReference type="EMBL" id="MBW0481688.1"/>
    </source>
</evidence>
<accession>A0A9Q3GVE5</accession>
<dbReference type="OrthoDB" id="3929326at2759"/>
<protein>
    <submittedName>
        <fullName evidence="1">Uncharacterized protein</fullName>
    </submittedName>
</protein>
<comment type="caution">
    <text evidence="1">The sequence shown here is derived from an EMBL/GenBank/DDBJ whole genome shotgun (WGS) entry which is preliminary data.</text>
</comment>
<keyword evidence="2" id="KW-1185">Reference proteome</keyword>
<gene>
    <name evidence="1" type="ORF">O181_021403</name>
</gene>